<dbReference type="AlphaFoldDB" id="A0A6A6DZ03"/>
<reference evidence="2" key="1">
    <citation type="journal article" date="2020" name="Stud. Mycol.">
        <title>101 Dothideomycetes genomes: a test case for predicting lifestyles and emergence of pathogens.</title>
        <authorList>
            <person name="Haridas S."/>
            <person name="Albert R."/>
            <person name="Binder M."/>
            <person name="Bloem J."/>
            <person name="Labutti K."/>
            <person name="Salamov A."/>
            <person name="Andreopoulos B."/>
            <person name="Baker S."/>
            <person name="Barry K."/>
            <person name="Bills G."/>
            <person name="Bluhm B."/>
            <person name="Cannon C."/>
            <person name="Castanera R."/>
            <person name="Culley D."/>
            <person name="Daum C."/>
            <person name="Ezra D."/>
            <person name="Gonzalez J."/>
            <person name="Henrissat B."/>
            <person name="Kuo A."/>
            <person name="Liang C."/>
            <person name="Lipzen A."/>
            <person name="Lutzoni F."/>
            <person name="Magnuson J."/>
            <person name="Mondo S."/>
            <person name="Nolan M."/>
            <person name="Ohm R."/>
            <person name="Pangilinan J."/>
            <person name="Park H.-J."/>
            <person name="Ramirez L."/>
            <person name="Alfaro M."/>
            <person name="Sun H."/>
            <person name="Tritt A."/>
            <person name="Yoshinaga Y."/>
            <person name="Zwiers L.-H."/>
            <person name="Turgeon B."/>
            <person name="Goodwin S."/>
            <person name="Spatafora J."/>
            <person name="Crous P."/>
            <person name="Grigoriev I."/>
        </authorList>
    </citation>
    <scope>NUCLEOTIDE SEQUENCE</scope>
    <source>
        <strain evidence="2">CBS 207.26</strain>
    </source>
</reference>
<dbReference type="OrthoDB" id="5986190at2759"/>
<evidence type="ECO:0000313" key="3">
    <source>
        <dbReference type="Proteomes" id="UP000800200"/>
    </source>
</evidence>
<dbReference type="PANTHER" id="PTHR10622:SF13">
    <property type="entry name" value="NACHT DOMAIN-CONTAINING PROTEIN"/>
    <property type="match status" value="1"/>
</dbReference>
<protein>
    <submittedName>
        <fullName evidence="2">HET-domain-containing protein</fullName>
    </submittedName>
</protein>
<keyword evidence="3" id="KW-1185">Reference proteome</keyword>
<sequence length="225" mass="26095">MRGANKSKASYKKIRFCAEQAAKDGLQYFWVDTCCIDKKNNTELSKAINSMFRWYQSAAKCYVYLPDVSIHDARINDQPFEQIWQPAFQKSRWFTRGWTLQELLAPKNVEFFASEGQRLGDKKGLAEEIHQITEIAVNALHGSPLSEFSVEARMSWAKERRTKEEEDAAYSLLGIFDVSMPLIYGEGREKAMKRLWEEIDKTETYQCPFEHRQGTASKHSLKSCR</sequence>
<name>A0A6A6DZ03_9PEZI</name>
<organism evidence="2 3">
    <name type="scientific">Zopfia rhizophila CBS 207.26</name>
    <dbReference type="NCBI Taxonomy" id="1314779"/>
    <lineage>
        <taxon>Eukaryota</taxon>
        <taxon>Fungi</taxon>
        <taxon>Dikarya</taxon>
        <taxon>Ascomycota</taxon>
        <taxon>Pezizomycotina</taxon>
        <taxon>Dothideomycetes</taxon>
        <taxon>Dothideomycetes incertae sedis</taxon>
        <taxon>Zopfiaceae</taxon>
        <taxon>Zopfia</taxon>
    </lineage>
</organism>
<feature type="domain" description="Heterokaryon incompatibility" evidence="1">
    <location>
        <begin position="19"/>
        <end position="71"/>
    </location>
</feature>
<accession>A0A6A6DZ03</accession>
<dbReference type="Proteomes" id="UP000800200">
    <property type="component" value="Unassembled WGS sequence"/>
</dbReference>
<evidence type="ECO:0000259" key="1">
    <source>
        <dbReference type="Pfam" id="PF06985"/>
    </source>
</evidence>
<dbReference type="InterPro" id="IPR010730">
    <property type="entry name" value="HET"/>
</dbReference>
<gene>
    <name evidence="2" type="ORF">K469DRAFT_785629</name>
</gene>
<dbReference type="Pfam" id="PF06985">
    <property type="entry name" value="HET"/>
    <property type="match status" value="1"/>
</dbReference>
<dbReference type="PANTHER" id="PTHR10622">
    <property type="entry name" value="HET DOMAIN-CONTAINING PROTEIN"/>
    <property type="match status" value="1"/>
</dbReference>
<dbReference type="EMBL" id="ML994642">
    <property type="protein sequence ID" value="KAF2183509.1"/>
    <property type="molecule type" value="Genomic_DNA"/>
</dbReference>
<evidence type="ECO:0000313" key="2">
    <source>
        <dbReference type="EMBL" id="KAF2183509.1"/>
    </source>
</evidence>
<proteinExistence type="predicted"/>